<feature type="compositionally biased region" description="Polar residues" evidence="1">
    <location>
        <begin position="600"/>
        <end position="617"/>
    </location>
</feature>
<feature type="region of interest" description="Disordered" evidence="1">
    <location>
        <begin position="221"/>
        <end position="244"/>
    </location>
</feature>
<feature type="region of interest" description="Disordered" evidence="1">
    <location>
        <begin position="258"/>
        <end position="445"/>
    </location>
</feature>
<dbReference type="Proteomes" id="UP001286313">
    <property type="component" value="Unassembled WGS sequence"/>
</dbReference>
<feature type="region of interest" description="Disordered" evidence="1">
    <location>
        <begin position="593"/>
        <end position="644"/>
    </location>
</feature>
<reference evidence="2" key="1">
    <citation type="submission" date="2023-10" db="EMBL/GenBank/DDBJ databases">
        <title>Genome assemblies of two species of porcelain crab, Petrolisthes cinctipes and Petrolisthes manimaculis (Anomura: Porcellanidae).</title>
        <authorList>
            <person name="Angst P."/>
        </authorList>
    </citation>
    <scope>NUCLEOTIDE SEQUENCE</scope>
    <source>
        <strain evidence="2">PB745_01</strain>
        <tissue evidence="2">Gill</tissue>
    </source>
</reference>
<feature type="compositionally biased region" description="Polar residues" evidence="1">
    <location>
        <begin position="308"/>
        <end position="319"/>
    </location>
</feature>
<evidence type="ECO:0000313" key="2">
    <source>
        <dbReference type="EMBL" id="KAK3849821.1"/>
    </source>
</evidence>
<sequence>TQDETPSTPPHPNPNPKRHILSNFPRRVENRLRTSARPSLLDGKHRSTSQPRPQKENERSEEGDNRGSMVKESKERQRQYQHLQSHRGNRQITLTTTGTTTLKPYSYITRQPPEREDKRSAHLSLRRPDLGRNFRHKGHDGGDGDDNNNNNNNNIRAARPDSLRNFNNNNNNNNDDNTSSGRRKAPNHFLSDGVDAKDNEESQFLQSFEEFLVEHGFSEEPFTLPEPVKNTRDIPGSSGGVGGHEEWELIEQYANREIQREGHKSHQQQHQQQQHKRQQQPPLLHQLSHQRHQPSPSQHQGPPRNLKHNQVSPPRNIPNNPVPTRIFPSNSEPPRNFPSNSEPPRKFPSSAKPPRVTPDNREPPPRHIRTNQRPSKNDHRIVLPPTNTKETKEPKRNIQTNQVPSILIHGERPNFSQHHNRRPEHHVSNEHLRSQEDDTKPFQTRPGTPPKGIHKLELVHHAPSLPSSSFPGHESKRKPTPVIHHHSFPPSVSAVSEGDINFPPVPPEGDVGSLVGSPPSGHFPQTFVFRVSEGPTSLHPALPPPSHKPTPLPSIFPSTHQRQPDVLFTVVPSIRPLLPPTKTSTILPPFIPSPPEDSFHSPQTVKHGSSDVTQLTTGLGDKGVTESVKSPKRQRAVLPSGDLKSSHNLHTFKDLDIHLRAKETQAPSDFPNPTSTSIFVSHGHHSPTNSDPFIPPHAGTTFPHHHQPSPSVSHPTNTNTVSSPAPTTIKHSLTFIPPGKFRQSKHEDDNPHVSRPGNDEIHRPPPRDHKHSQSTQSNHSIREHQGGLTRPVFPPQAPRTRPTIRVPRGHGNQRPLKPPNHHHHQTLPPPGILRDPRGISIRPGPSQVLVLHPSGNSSPRPPSPLPPPLRRPLVVKVKKINNKNPPRGNVDLNLSQTLPNHLRQSQQHLTRRPHFPSPHLPQSHSTVTFRPGHPSNKRPPSTLTPHPSHFPSPHLPQSHSIVTLRPGHPSNKRPPSTLTPHPSQFPSPPSPQSHSTVTFRPGHPSNKRPPSTLTPPPHHLPRPVSSPHKQHQHHESGQPSLPPPPFRDTVQPKPHLLQHNNGPPRNTPPPGDPKQRHRSPPPPVIRPPRHSTPGNPTSTLHFTTPSGGNKNIHFHNPSPPGSHVLHFGPPLHGGRGKENVHFHGSNNIHQQHQQHQHQQQHNHVHKQPTKEVSQPLPAILYSHQLKMSESHAKMLRTLKYGVNGEPLDIWIPIINNGGYHGLSRDLTYEPSTNIETRTTHPKQDKSNVNTKEGDITSDYKGTQKKHIGELRHKREDDGVGGGGWEEEGIKETLIDGDSEDRKEGNEEKGEEEKEDTKKTTEENDTSENNNNNNHNTNTNNNNHNNNNLNTNNNNNHNNLNTNNNMNTNTNNNHNSNNNLNHNNNNNNDHLNTNTNNNKIVPFFPSSQPTITTTTTTTTHSAPSQPKRFFYKGPRLNVVHFPHITVTSGEDNLQK</sequence>
<feature type="region of interest" description="Disordered" evidence="1">
    <location>
        <begin position="1234"/>
        <end position="1425"/>
    </location>
</feature>
<feature type="compositionally biased region" description="Basic and acidic residues" evidence="1">
    <location>
        <begin position="1266"/>
        <end position="1277"/>
    </location>
</feature>
<feature type="compositionally biased region" description="Basic residues" evidence="1">
    <location>
        <begin position="265"/>
        <end position="278"/>
    </location>
</feature>
<evidence type="ECO:0000256" key="1">
    <source>
        <dbReference type="SAM" id="MobiDB-lite"/>
    </source>
</evidence>
<protein>
    <submittedName>
        <fullName evidence="2">Uncharacterized protein</fullName>
    </submittedName>
</protein>
<feature type="compositionally biased region" description="Polar residues" evidence="1">
    <location>
        <begin position="665"/>
        <end position="679"/>
    </location>
</feature>
<organism evidence="2 3">
    <name type="scientific">Petrolisthes cinctipes</name>
    <name type="common">Flat porcelain crab</name>
    <dbReference type="NCBI Taxonomy" id="88211"/>
    <lineage>
        <taxon>Eukaryota</taxon>
        <taxon>Metazoa</taxon>
        <taxon>Ecdysozoa</taxon>
        <taxon>Arthropoda</taxon>
        <taxon>Crustacea</taxon>
        <taxon>Multicrustacea</taxon>
        <taxon>Malacostraca</taxon>
        <taxon>Eumalacostraca</taxon>
        <taxon>Eucarida</taxon>
        <taxon>Decapoda</taxon>
        <taxon>Pleocyemata</taxon>
        <taxon>Anomura</taxon>
        <taxon>Galatheoidea</taxon>
        <taxon>Porcellanidae</taxon>
        <taxon>Petrolisthes</taxon>
    </lineage>
</organism>
<name>A0AAE1EHV9_PETCI</name>
<feature type="region of interest" description="Disordered" evidence="1">
    <location>
        <begin position="903"/>
        <end position="1169"/>
    </location>
</feature>
<comment type="caution">
    <text evidence="2">The sequence shown here is derived from an EMBL/GenBank/DDBJ whole genome shotgun (WGS) entry which is preliminary data.</text>
</comment>
<feature type="non-terminal residue" evidence="2">
    <location>
        <position position="1"/>
    </location>
</feature>
<feature type="compositionally biased region" description="Basic and acidic residues" evidence="1">
    <location>
        <begin position="744"/>
        <end position="767"/>
    </location>
</feature>
<feature type="compositionally biased region" description="Basic and acidic residues" evidence="1">
    <location>
        <begin position="53"/>
        <end position="78"/>
    </location>
</feature>
<keyword evidence="3" id="KW-1185">Reference proteome</keyword>
<feature type="compositionally biased region" description="Low complexity" evidence="1">
    <location>
        <begin position="1409"/>
        <end position="1418"/>
    </location>
</feature>
<feature type="compositionally biased region" description="Low complexity" evidence="1">
    <location>
        <begin position="1328"/>
        <end position="1397"/>
    </location>
</feature>
<evidence type="ECO:0000313" key="3">
    <source>
        <dbReference type="Proteomes" id="UP001286313"/>
    </source>
</evidence>
<dbReference type="PANTHER" id="PTHR36911:SF3">
    <property type="entry name" value="GATA ZINC FINGER DOMAIN-CONTAINING PROTEIN 4-RELATED"/>
    <property type="match status" value="1"/>
</dbReference>
<feature type="region of interest" description="Disordered" evidence="1">
    <location>
        <begin position="665"/>
        <end position="870"/>
    </location>
</feature>
<feature type="compositionally biased region" description="Basic and acidic residues" evidence="1">
    <location>
        <begin position="1287"/>
        <end position="1321"/>
    </location>
</feature>
<feature type="compositionally biased region" description="Basic and acidic residues" evidence="1">
    <location>
        <begin position="112"/>
        <end position="132"/>
    </location>
</feature>
<dbReference type="EMBL" id="JAWQEG010008687">
    <property type="protein sequence ID" value="KAK3849821.1"/>
    <property type="molecule type" value="Genomic_DNA"/>
</dbReference>
<feature type="compositionally biased region" description="Low complexity" evidence="1">
    <location>
        <begin position="165"/>
        <end position="177"/>
    </location>
</feature>
<feature type="compositionally biased region" description="Basic residues" evidence="1">
    <location>
        <begin position="1152"/>
        <end position="1167"/>
    </location>
</feature>
<proteinExistence type="predicted"/>
<feature type="compositionally biased region" description="Low complexity" evidence="1">
    <location>
        <begin position="279"/>
        <end position="300"/>
    </location>
</feature>
<feature type="compositionally biased region" description="Low complexity" evidence="1">
    <location>
        <begin position="93"/>
        <end position="102"/>
    </location>
</feature>
<dbReference type="PANTHER" id="PTHR36911">
    <property type="entry name" value="LIM ZINC-BINDING DOMAIN-CONTAINING PROTEIN-RELATED"/>
    <property type="match status" value="1"/>
</dbReference>
<feature type="compositionally biased region" description="Basic and acidic residues" evidence="1">
    <location>
        <begin position="425"/>
        <end position="440"/>
    </location>
</feature>
<feature type="compositionally biased region" description="Polar residues" evidence="1">
    <location>
        <begin position="327"/>
        <end position="342"/>
    </location>
</feature>
<feature type="compositionally biased region" description="Polar residues" evidence="1">
    <location>
        <begin position="1094"/>
        <end position="1109"/>
    </location>
</feature>
<gene>
    <name evidence="2" type="ORF">Pcinc_043439</name>
</gene>
<feature type="region of interest" description="Disordered" evidence="1">
    <location>
        <begin position="1"/>
        <end position="197"/>
    </location>
</feature>
<accession>A0AAE1EHV9</accession>
<feature type="compositionally biased region" description="Pro residues" evidence="1">
    <location>
        <begin position="859"/>
        <end position="870"/>
    </location>
</feature>
<feature type="compositionally biased region" description="Polar residues" evidence="1">
    <location>
        <begin position="716"/>
        <end position="731"/>
    </location>
</feature>